<sequence>MAFKIFRTVATHTFAVILGFALGIYLLPILIAPESPTHQAVTTVAESAEYTAQFTRELKGSDALHWGEGTVFISERQISHKGRLSPGPDFKLYLSPEFVQSEAEFEQLKSQMIRVADIKTFEGFLVDIPDTVDLTQYNTLVIWCETFGEFITAAQYQEMLG</sequence>
<evidence type="ECO:0000256" key="1">
    <source>
        <dbReference type="SAM" id="Phobius"/>
    </source>
</evidence>
<feature type="domain" description="DM13" evidence="2">
    <location>
        <begin position="52"/>
        <end position="157"/>
    </location>
</feature>
<keyword evidence="1" id="KW-0472">Membrane</keyword>
<proteinExistence type="predicted"/>
<dbReference type="AlphaFoldDB" id="A0A545TBX8"/>
<reference evidence="3 4" key="1">
    <citation type="submission" date="2019-06" db="EMBL/GenBank/DDBJ databases">
        <title>Draft genome of Aliikangiella marina GYP-15.</title>
        <authorList>
            <person name="Wang G."/>
        </authorList>
    </citation>
    <scope>NUCLEOTIDE SEQUENCE [LARGE SCALE GENOMIC DNA]</scope>
    <source>
        <strain evidence="3 4">GYP-15</strain>
    </source>
</reference>
<comment type="caution">
    <text evidence="3">The sequence shown here is derived from an EMBL/GenBank/DDBJ whole genome shotgun (WGS) entry which is preliminary data.</text>
</comment>
<accession>A0A545TBX8</accession>
<dbReference type="OrthoDB" id="6106486at2"/>
<gene>
    <name evidence="3" type="ORF">FLL45_06970</name>
</gene>
<dbReference type="RefSeq" id="WP_142941310.1">
    <property type="nucleotide sequence ID" value="NZ_VIKR01000002.1"/>
</dbReference>
<keyword evidence="4" id="KW-1185">Reference proteome</keyword>
<keyword evidence="1" id="KW-1133">Transmembrane helix</keyword>
<dbReference type="Pfam" id="PF10517">
    <property type="entry name" value="DM13"/>
    <property type="match status" value="1"/>
</dbReference>
<evidence type="ECO:0000313" key="4">
    <source>
        <dbReference type="Proteomes" id="UP000317839"/>
    </source>
</evidence>
<dbReference type="InterPro" id="IPR019545">
    <property type="entry name" value="DM13_domain"/>
</dbReference>
<feature type="transmembrane region" description="Helical" evidence="1">
    <location>
        <begin position="12"/>
        <end position="31"/>
    </location>
</feature>
<dbReference type="EMBL" id="VIKR01000002">
    <property type="protein sequence ID" value="TQV74696.1"/>
    <property type="molecule type" value="Genomic_DNA"/>
</dbReference>
<dbReference type="Proteomes" id="UP000317839">
    <property type="component" value="Unassembled WGS sequence"/>
</dbReference>
<evidence type="ECO:0000313" key="3">
    <source>
        <dbReference type="EMBL" id="TQV74696.1"/>
    </source>
</evidence>
<keyword evidence="1" id="KW-0812">Transmembrane</keyword>
<protein>
    <submittedName>
        <fullName evidence="3">DM13 domain-containing protein</fullName>
    </submittedName>
</protein>
<name>A0A545TBX8_9GAMM</name>
<evidence type="ECO:0000259" key="2">
    <source>
        <dbReference type="PROSITE" id="PS51549"/>
    </source>
</evidence>
<dbReference type="PROSITE" id="PS51549">
    <property type="entry name" value="DM13"/>
    <property type="match status" value="1"/>
</dbReference>
<organism evidence="3 4">
    <name type="scientific">Aliikangiella marina</name>
    <dbReference type="NCBI Taxonomy" id="1712262"/>
    <lineage>
        <taxon>Bacteria</taxon>
        <taxon>Pseudomonadati</taxon>
        <taxon>Pseudomonadota</taxon>
        <taxon>Gammaproteobacteria</taxon>
        <taxon>Oceanospirillales</taxon>
        <taxon>Pleioneaceae</taxon>
        <taxon>Aliikangiella</taxon>
    </lineage>
</organism>